<evidence type="ECO:0000256" key="1">
    <source>
        <dbReference type="SAM" id="MobiDB-lite"/>
    </source>
</evidence>
<dbReference type="Proteomes" id="UP001293254">
    <property type="component" value="Unassembled WGS sequence"/>
</dbReference>
<feature type="compositionally biased region" description="Basic and acidic residues" evidence="1">
    <location>
        <begin position="112"/>
        <end position="126"/>
    </location>
</feature>
<feature type="compositionally biased region" description="Basic and acidic residues" evidence="1">
    <location>
        <begin position="67"/>
        <end position="84"/>
    </location>
</feature>
<reference evidence="2" key="1">
    <citation type="submission" date="2020-06" db="EMBL/GenBank/DDBJ databases">
        <authorList>
            <person name="Li T."/>
            <person name="Hu X."/>
            <person name="Zhang T."/>
            <person name="Song X."/>
            <person name="Zhang H."/>
            <person name="Dai N."/>
            <person name="Sheng W."/>
            <person name="Hou X."/>
            <person name="Wei L."/>
        </authorList>
    </citation>
    <scope>NUCLEOTIDE SEQUENCE</scope>
    <source>
        <strain evidence="2">3651</strain>
        <tissue evidence="2">Leaf</tissue>
    </source>
</reference>
<protein>
    <submittedName>
        <fullName evidence="2">Uncharacterized protein</fullName>
    </submittedName>
</protein>
<sequence length="139" mass="14934">MNQTQRCKVPPIVGRPFSRAEPKPLSKSAGRTPSVGPKPISRSTDQSPLSRRSLSVGAQVGACQQEHTPDPVSRAEAHQQEHKPKLVRRAAISKSTNQSPSVGSDPSTKAQAEARRPGSHQQEHNPESVSRSKFTGGSQ</sequence>
<name>A0AAE2CKF0_9LAMI</name>
<feature type="compositionally biased region" description="Polar residues" evidence="1">
    <location>
        <begin position="127"/>
        <end position="139"/>
    </location>
</feature>
<reference evidence="2" key="2">
    <citation type="journal article" date="2024" name="Plant">
        <title>Genomic evolution and insights into agronomic trait innovations of Sesamum species.</title>
        <authorList>
            <person name="Miao H."/>
            <person name="Wang L."/>
            <person name="Qu L."/>
            <person name="Liu H."/>
            <person name="Sun Y."/>
            <person name="Le M."/>
            <person name="Wang Q."/>
            <person name="Wei S."/>
            <person name="Zheng Y."/>
            <person name="Lin W."/>
            <person name="Duan Y."/>
            <person name="Cao H."/>
            <person name="Xiong S."/>
            <person name="Wang X."/>
            <person name="Wei L."/>
            <person name="Li C."/>
            <person name="Ma Q."/>
            <person name="Ju M."/>
            <person name="Zhao R."/>
            <person name="Li G."/>
            <person name="Mu C."/>
            <person name="Tian Q."/>
            <person name="Mei H."/>
            <person name="Zhang T."/>
            <person name="Gao T."/>
            <person name="Zhang H."/>
        </authorList>
    </citation>
    <scope>NUCLEOTIDE SEQUENCE</scope>
    <source>
        <strain evidence="2">3651</strain>
    </source>
</reference>
<comment type="caution">
    <text evidence="2">The sequence shown here is derived from an EMBL/GenBank/DDBJ whole genome shotgun (WGS) entry which is preliminary data.</text>
</comment>
<dbReference type="AlphaFoldDB" id="A0AAE2CKF0"/>
<evidence type="ECO:0000313" key="2">
    <source>
        <dbReference type="EMBL" id="KAK4425224.1"/>
    </source>
</evidence>
<accession>A0AAE2CKF0</accession>
<evidence type="ECO:0000313" key="3">
    <source>
        <dbReference type="Proteomes" id="UP001293254"/>
    </source>
</evidence>
<proteinExistence type="predicted"/>
<feature type="region of interest" description="Disordered" evidence="1">
    <location>
        <begin position="1"/>
        <end position="139"/>
    </location>
</feature>
<dbReference type="EMBL" id="JACGWO010000006">
    <property type="protein sequence ID" value="KAK4425224.1"/>
    <property type="molecule type" value="Genomic_DNA"/>
</dbReference>
<organism evidence="2 3">
    <name type="scientific">Sesamum alatum</name>
    <dbReference type="NCBI Taxonomy" id="300844"/>
    <lineage>
        <taxon>Eukaryota</taxon>
        <taxon>Viridiplantae</taxon>
        <taxon>Streptophyta</taxon>
        <taxon>Embryophyta</taxon>
        <taxon>Tracheophyta</taxon>
        <taxon>Spermatophyta</taxon>
        <taxon>Magnoliopsida</taxon>
        <taxon>eudicotyledons</taxon>
        <taxon>Gunneridae</taxon>
        <taxon>Pentapetalae</taxon>
        <taxon>asterids</taxon>
        <taxon>lamiids</taxon>
        <taxon>Lamiales</taxon>
        <taxon>Pedaliaceae</taxon>
        <taxon>Sesamum</taxon>
    </lineage>
</organism>
<feature type="compositionally biased region" description="Polar residues" evidence="1">
    <location>
        <begin position="93"/>
        <end position="110"/>
    </location>
</feature>
<keyword evidence="3" id="KW-1185">Reference proteome</keyword>
<gene>
    <name evidence="2" type="ORF">Salat_1716300</name>
</gene>
<feature type="compositionally biased region" description="Polar residues" evidence="1">
    <location>
        <begin position="41"/>
        <end position="53"/>
    </location>
</feature>